<dbReference type="GO" id="GO:0003688">
    <property type="term" value="F:DNA replication origin binding"/>
    <property type="evidence" value="ECO:0007669"/>
    <property type="project" value="TreeGrafter"/>
</dbReference>
<sequence length="224" mass="23685">MPQQLSFNLPAITALGREDFFVSPANAGAVAMVEAWEEWPARKLALIGPASSGKTHLAHVWATLANAQIISAASLARADIPTLAAGNVAVEDAAGIAGIAKAEAALFHLHNLTLAEGNSLLLTASRPPNFWQLSLPDLASRMSATPIATLEAPDDSLLSAVLIKLFTDRQLSPTPETIPYLTRRIDRSLIAARQIVERLDAASLETGRPINRALAAGVLDKPAH</sequence>
<dbReference type="SUPFAM" id="SSF52540">
    <property type="entry name" value="P-loop containing nucleoside triphosphate hydrolases"/>
    <property type="match status" value="1"/>
</dbReference>
<protein>
    <submittedName>
        <fullName evidence="1">DnaA inactivator Hda (Shorter homolog of DnaA)</fullName>
    </submittedName>
</protein>
<gene>
    <name evidence="1" type="ORF">MNBD_ALPHA07-1745</name>
</gene>
<evidence type="ECO:0000313" key="1">
    <source>
        <dbReference type="EMBL" id="VAW01894.1"/>
    </source>
</evidence>
<dbReference type="EMBL" id="UOEG01000233">
    <property type="protein sequence ID" value="VAW01894.1"/>
    <property type="molecule type" value="Genomic_DNA"/>
</dbReference>
<dbReference type="GO" id="GO:0006270">
    <property type="term" value="P:DNA replication initiation"/>
    <property type="evidence" value="ECO:0007669"/>
    <property type="project" value="TreeGrafter"/>
</dbReference>
<dbReference type="InterPro" id="IPR027417">
    <property type="entry name" value="P-loop_NTPase"/>
</dbReference>
<dbReference type="PANTHER" id="PTHR30050:SF5">
    <property type="entry name" value="DNAA REGULATORY INACTIVATOR HDA"/>
    <property type="match status" value="1"/>
</dbReference>
<reference evidence="1" key="1">
    <citation type="submission" date="2018-06" db="EMBL/GenBank/DDBJ databases">
        <authorList>
            <person name="Zhirakovskaya E."/>
        </authorList>
    </citation>
    <scope>NUCLEOTIDE SEQUENCE</scope>
</reference>
<dbReference type="GO" id="GO:0005886">
    <property type="term" value="C:plasma membrane"/>
    <property type="evidence" value="ECO:0007669"/>
    <property type="project" value="TreeGrafter"/>
</dbReference>
<organism evidence="1">
    <name type="scientific">hydrothermal vent metagenome</name>
    <dbReference type="NCBI Taxonomy" id="652676"/>
    <lineage>
        <taxon>unclassified sequences</taxon>
        <taxon>metagenomes</taxon>
        <taxon>ecological metagenomes</taxon>
    </lineage>
</organism>
<accession>A0A3B0SZA5</accession>
<name>A0A3B0SZA5_9ZZZZ</name>
<dbReference type="Gene3D" id="3.40.50.300">
    <property type="entry name" value="P-loop containing nucleotide triphosphate hydrolases"/>
    <property type="match status" value="1"/>
</dbReference>
<dbReference type="AlphaFoldDB" id="A0A3B0SZA5"/>
<proteinExistence type="predicted"/>
<dbReference type="PANTHER" id="PTHR30050">
    <property type="entry name" value="CHROMOSOMAL REPLICATION INITIATOR PROTEIN DNAA"/>
    <property type="match status" value="1"/>
</dbReference>
<dbReference type="Gene3D" id="1.10.8.60">
    <property type="match status" value="1"/>
</dbReference>